<name>D1AAY4_THECD</name>
<keyword evidence="1" id="KW-1133">Transmembrane helix</keyword>
<dbReference type="Pfam" id="PF03703">
    <property type="entry name" value="bPH_2"/>
    <property type="match status" value="1"/>
</dbReference>
<dbReference type="eggNOG" id="COG3428">
    <property type="taxonomic scope" value="Bacteria"/>
</dbReference>
<gene>
    <name evidence="3" type="ordered locus">Tcur_3389</name>
</gene>
<dbReference type="HOGENOM" id="CLU_101738_1_0_11"/>
<protein>
    <submittedName>
        <fullName evidence="3">Membrane-flanked domain protein</fullName>
    </submittedName>
</protein>
<dbReference type="STRING" id="471852.Tcur_3389"/>
<keyword evidence="1" id="KW-0812">Transmembrane</keyword>
<feature type="transmembrane region" description="Helical" evidence="1">
    <location>
        <begin position="48"/>
        <end position="68"/>
    </location>
</feature>
<keyword evidence="1" id="KW-0472">Membrane</keyword>
<dbReference type="Proteomes" id="UP000001918">
    <property type="component" value="Chromosome"/>
</dbReference>
<dbReference type="InterPro" id="IPR005182">
    <property type="entry name" value="YdbS-like_PH"/>
</dbReference>
<evidence type="ECO:0000256" key="1">
    <source>
        <dbReference type="SAM" id="Phobius"/>
    </source>
</evidence>
<feature type="transmembrane region" description="Helical" evidence="1">
    <location>
        <begin position="80"/>
        <end position="101"/>
    </location>
</feature>
<evidence type="ECO:0000259" key="2">
    <source>
        <dbReference type="Pfam" id="PF03703"/>
    </source>
</evidence>
<dbReference type="AlphaFoldDB" id="D1AAY4"/>
<accession>D1AAY4</accession>
<organism evidence="3 4">
    <name type="scientific">Thermomonospora curvata (strain ATCC 19995 / DSM 43183 / JCM 3096 / KCTC 9072 / NBRC 15933 / NCIMB 10081 / Henssen B9)</name>
    <dbReference type="NCBI Taxonomy" id="471852"/>
    <lineage>
        <taxon>Bacteria</taxon>
        <taxon>Bacillati</taxon>
        <taxon>Actinomycetota</taxon>
        <taxon>Actinomycetes</taxon>
        <taxon>Streptosporangiales</taxon>
        <taxon>Thermomonosporaceae</taxon>
        <taxon>Thermomonospora</taxon>
    </lineage>
</organism>
<dbReference type="PANTHER" id="PTHR37938:SF1">
    <property type="entry name" value="BLL0215 PROTEIN"/>
    <property type="match status" value="1"/>
</dbReference>
<dbReference type="EMBL" id="CP001738">
    <property type="protein sequence ID" value="ACY98927.1"/>
    <property type="molecule type" value="Genomic_DNA"/>
</dbReference>
<keyword evidence="4" id="KW-1185">Reference proteome</keyword>
<evidence type="ECO:0000313" key="3">
    <source>
        <dbReference type="EMBL" id="ACY98927.1"/>
    </source>
</evidence>
<feature type="domain" description="YdbS-like PH" evidence="2">
    <location>
        <begin position="87"/>
        <end position="141"/>
    </location>
</feature>
<proteinExistence type="predicted"/>
<sequence length="172" mass="19425">MNVQDMMVFRDTRARTVDKYLMAHEGHVIAVRRHPAVLLQAAAETVGGLLLSALVHAFTGLALLWLPWLVLLGRLVWKVIAWSLEFFLVTEHRVMLISGVLNRKVAMMPMAKVEDIKLDRTPMGRLLGYGEFIIESAGDKQALRNVTYMPYPEQLYLEISSMIFGAVDESPD</sequence>
<dbReference type="RefSeq" id="WP_012853711.1">
    <property type="nucleotide sequence ID" value="NC_013510.1"/>
</dbReference>
<evidence type="ECO:0000313" key="4">
    <source>
        <dbReference type="Proteomes" id="UP000001918"/>
    </source>
</evidence>
<dbReference type="PANTHER" id="PTHR37938">
    <property type="entry name" value="BLL0215 PROTEIN"/>
    <property type="match status" value="1"/>
</dbReference>
<dbReference type="KEGG" id="tcu:Tcur_3389"/>
<reference evidence="3 4" key="1">
    <citation type="journal article" date="2011" name="Stand. Genomic Sci.">
        <title>Complete genome sequence of Thermomonospora curvata type strain (B9).</title>
        <authorList>
            <person name="Chertkov O."/>
            <person name="Sikorski J."/>
            <person name="Nolan M."/>
            <person name="Lapidus A."/>
            <person name="Lucas S."/>
            <person name="Del Rio T.G."/>
            <person name="Tice H."/>
            <person name="Cheng J.F."/>
            <person name="Goodwin L."/>
            <person name="Pitluck S."/>
            <person name="Liolios K."/>
            <person name="Ivanova N."/>
            <person name="Mavromatis K."/>
            <person name="Mikhailova N."/>
            <person name="Ovchinnikova G."/>
            <person name="Pati A."/>
            <person name="Chen A."/>
            <person name="Palaniappan K."/>
            <person name="Djao O.D."/>
            <person name="Land M."/>
            <person name="Hauser L."/>
            <person name="Chang Y.J."/>
            <person name="Jeffries C.D."/>
            <person name="Brettin T."/>
            <person name="Han C."/>
            <person name="Detter J.C."/>
            <person name="Rohde M."/>
            <person name="Goker M."/>
            <person name="Woyke T."/>
            <person name="Bristow J."/>
            <person name="Eisen J.A."/>
            <person name="Markowitz V."/>
            <person name="Hugenholtz P."/>
            <person name="Klenk H.P."/>
            <person name="Kyrpides N.C."/>
        </authorList>
    </citation>
    <scope>NUCLEOTIDE SEQUENCE [LARGE SCALE GENOMIC DNA]</scope>
    <source>
        <strain evidence="4">ATCC 19995 / DSM 43183 / JCM 3096 / KCTC 9072 / NBRC 15933 / NCIMB 10081 / Henssen B9</strain>
    </source>
</reference>